<evidence type="ECO:0000313" key="10">
    <source>
        <dbReference type="EMBL" id="OJI96975.1"/>
    </source>
</evidence>
<dbReference type="Pfam" id="PF00069">
    <property type="entry name" value="Pkinase"/>
    <property type="match status" value="2"/>
</dbReference>
<dbReference type="Gene3D" id="1.10.510.10">
    <property type="entry name" value="Transferase(Phosphotransferase) domain 1"/>
    <property type="match status" value="1"/>
</dbReference>
<dbReference type="InterPro" id="IPR011009">
    <property type="entry name" value="Kinase-like_dom_sf"/>
</dbReference>
<keyword evidence="4" id="KW-0547">Nucleotide-binding</keyword>
<dbReference type="AlphaFoldDB" id="A0A1L9P628"/>
<dbReference type="Gene3D" id="3.30.200.20">
    <property type="entry name" value="Phosphorylase Kinase, domain 1"/>
    <property type="match status" value="1"/>
</dbReference>
<proteinExistence type="predicted"/>
<dbReference type="VEuPathDB" id="FungiDB:ASPVEDRAFT_873031"/>
<organism evidence="10 11">
    <name type="scientific">Aspergillus versicolor CBS 583.65</name>
    <dbReference type="NCBI Taxonomy" id="1036611"/>
    <lineage>
        <taxon>Eukaryota</taxon>
        <taxon>Fungi</taxon>
        <taxon>Dikarya</taxon>
        <taxon>Ascomycota</taxon>
        <taxon>Pezizomycotina</taxon>
        <taxon>Eurotiomycetes</taxon>
        <taxon>Eurotiomycetidae</taxon>
        <taxon>Eurotiales</taxon>
        <taxon>Aspergillaceae</taxon>
        <taxon>Aspergillus</taxon>
        <taxon>Aspergillus subgen. Nidulantes</taxon>
    </lineage>
</organism>
<keyword evidence="6" id="KW-0067">ATP-binding</keyword>
<dbReference type="InterPro" id="IPR000719">
    <property type="entry name" value="Prot_kinase_dom"/>
</dbReference>
<feature type="domain" description="Protein kinase" evidence="9">
    <location>
        <begin position="39"/>
        <end position="365"/>
    </location>
</feature>
<reference evidence="11" key="1">
    <citation type="journal article" date="2017" name="Genome Biol.">
        <title>Comparative genomics reveals high biological diversity and specific adaptations in the industrially and medically important fungal genus Aspergillus.</title>
        <authorList>
            <person name="de Vries R.P."/>
            <person name="Riley R."/>
            <person name="Wiebenga A."/>
            <person name="Aguilar-Osorio G."/>
            <person name="Amillis S."/>
            <person name="Uchima C.A."/>
            <person name="Anderluh G."/>
            <person name="Asadollahi M."/>
            <person name="Askin M."/>
            <person name="Barry K."/>
            <person name="Battaglia E."/>
            <person name="Bayram O."/>
            <person name="Benocci T."/>
            <person name="Braus-Stromeyer S.A."/>
            <person name="Caldana C."/>
            <person name="Canovas D."/>
            <person name="Cerqueira G.C."/>
            <person name="Chen F."/>
            <person name="Chen W."/>
            <person name="Choi C."/>
            <person name="Clum A."/>
            <person name="Dos Santos R.A."/>
            <person name="Damasio A.R."/>
            <person name="Diallinas G."/>
            <person name="Emri T."/>
            <person name="Fekete E."/>
            <person name="Flipphi M."/>
            <person name="Freyberg S."/>
            <person name="Gallo A."/>
            <person name="Gournas C."/>
            <person name="Habgood R."/>
            <person name="Hainaut M."/>
            <person name="Harispe M.L."/>
            <person name="Henrissat B."/>
            <person name="Hilden K.S."/>
            <person name="Hope R."/>
            <person name="Hossain A."/>
            <person name="Karabika E."/>
            <person name="Karaffa L."/>
            <person name="Karanyi Z."/>
            <person name="Krasevec N."/>
            <person name="Kuo A."/>
            <person name="Kusch H."/>
            <person name="LaButti K."/>
            <person name="Lagendijk E.L."/>
            <person name="Lapidus A."/>
            <person name="Levasseur A."/>
            <person name="Lindquist E."/>
            <person name="Lipzen A."/>
            <person name="Logrieco A.F."/>
            <person name="MacCabe A."/>
            <person name="Maekelae M.R."/>
            <person name="Malavazi I."/>
            <person name="Melin P."/>
            <person name="Meyer V."/>
            <person name="Mielnichuk N."/>
            <person name="Miskei M."/>
            <person name="Molnar A.P."/>
            <person name="Mule G."/>
            <person name="Ngan C.Y."/>
            <person name="Orejas M."/>
            <person name="Orosz E."/>
            <person name="Ouedraogo J.P."/>
            <person name="Overkamp K.M."/>
            <person name="Park H.-S."/>
            <person name="Perrone G."/>
            <person name="Piumi F."/>
            <person name="Punt P.J."/>
            <person name="Ram A.F."/>
            <person name="Ramon A."/>
            <person name="Rauscher S."/>
            <person name="Record E."/>
            <person name="Riano-Pachon D.M."/>
            <person name="Robert V."/>
            <person name="Roehrig J."/>
            <person name="Ruller R."/>
            <person name="Salamov A."/>
            <person name="Salih N.S."/>
            <person name="Samson R.A."/>
            <person name="Sandor E."/>
            <person name="Sanguinetti M."/>
            <person name="Schuetze T."/>
            <person name="Sepcic K."/>
            <person name="Shelest E."/>
            <person name="Sherlock G."/>
            <person name="Sophianopoulou V."/>
            <person name="Squina F.M."/>
            <person name="Sun H."/>
            <person name="Susca A."/>
            <person name="Todd R.B."/>
            <person name="Tsang A."/>
            <person name="Unkles S.E."/>
            <person name="van de Wiele N."/>
            <person name="van Rossen-Uffink D."/>
            <person name="Oliveira J.V."/>
            <person name="Vesth T.C."/>
            <person name="Visser J."/>
            <person name="Yu J.-H."/>
            <person name="Zhou M."/>
            <person name="Andersen M.R."/>
            <person name="Archer D.B."/>
            <person name="Baker S.E."/>
            <person name="Benoit I."/>
            <person name="Brakhage A.A."/>
            <person name="Braus G.H."/>
            <person name="Fischer R."/>
            <person name="Frisvad J.C."/>
            <person name="Goldman G.H."/>
            <person name="Houbraken J."/>
            <person name="Oakley B."/>
            <person name="Pocsi I."/>
            <person name="Scazzocchio C."/>
            <person name="Seiboth B."/>
            <person name="vanKuyk P.A."/>
            <person name="Wortman J."/>
            <person name="Dyer P.S."/>
            <person name="Grigoriev I.V."/>
        </authorList>
    </citation>
    <scope>NUCLEOTIDE SEQUENCE [LARGE SCALE GENOMIC DNA]</scope>
    <source>
        <strain evidence="11">CBS 583.65</strain>
    </source>
</reference>
<evidence type="ECO:0000256" key="4">
    <source>
        <dbReference type="ARBA" id="ARBA00022741"/>
    </source>
</evidence>
<dbReference type="EC" id="2.7.11.1" evidence="1"/>
<gene>
    <name evidence="10" type="ORF">ASPVEDRAFT_873031</name>
</gene>
<dbReference type="Proteomes" id="UP000184073">
    <property type="component" value="Unassembled WGS sequence"/>
</dbReference>
<keyword evidence="11" id="KW-1185">Reference proteome</keyword>
<dbReference type="PANTHER" id="PTHR47634:SF9">
    <property type="entry name" value="PROTEIN KINASE DOMAIN-CONTAINING PROTEIN-RELATED"/>
    <property type="match status" value="1"/>
</dbReference>
<dbReference type="PANTHER" id="PTHR47634">
    <property type="entry name" value="PROTEIN KINASE DOMAIN-CONTAINING PROTEIN-RELATED"/>
    <property type="match status" value="1"/>
</dbReference>
<evidence type="ECO:0000259" key="9">
    <source>
        <dbReference type="PROSITE" id="PS50011"/>
    </source>
</evidence>
<keyword evidence="5" id="KW-0418">Kinase</keyword>
<keyword evidence="3" id="KW-0808">Transferase</keyword>
<dbReference type="GO" id="GO:0005524">
    <property type="term" value="F:ATP binding"/>
    <property type="evidence" value="ECO:0007669"/>
    <property type="project" value="UniProtKB-KW"/>
</dbReference>
<protein>
    <recommendedName>
        <fullName evidence="1">non-specific serine/threonine protein kinase</fullName>
        <ecNumber evidence="1">2.7.11.1</ecNumber>
    </recommendedName>
</protein>
<dbReference type="GO" id="GO:0005634">
    <property type="term" value="C:nucleus"/>
    <property type="evidence" value="ECO:0007669"/>
    <property type="project" value="TreeGrafter"/>
</dbReference>
<dbReference type="GO" id="GO:0005737">
    <property type="term" value="C:cytoplasm"/>
    <property type="evidence" value="ECO:0007669"/>
    <property type="project" value="TreeGrafter"/>
</dbReference>
<dbReference type="OrthoDB" id="5979581at2759"/>
<evidence type="ECO:0000256" key="7">
    <source>
        <dbReference type="ARBA" id="ARBA00047899"/>
    </source>
</evidence>
<evidence type="ECO:0000256" key="8">
    <source>
        <dbReference type="ARBA" id="ARBA00048679"/>
    </source>
</evidence>
<dbReference type="GO" id="GO:0004674">
    <property type="term" value="F:protein serine/threonine kinase activity"/>
    <property type="evidence" value="ECO:0007669"/>
    <property type="project" value="UniProtKB-KW"/>
</dbReference>
<evidence type="ECO:0000256" key="1">
    <source>
        <dbReference type="ARBA" id="ARBA00012513"/>
    </source>
</evidence>
<dbReference type="STRING" id="1036611.A0A1L9P628"/>
<comment type="catalytic activity">
    <reaction evidence="8">
        <text>L-seryl-[protein] + ATP = O-phospho-L-seryl-[protein] + ADP + H(+)</text>
        <dbReference type="Rhea" id="RHEA:17989"/>
        <dbReference type="Rhea" id="RHEA-COMP:9863"/>
        <dbReference type="Rhea" id="RHEA-COMP:11604"/>
        <dbReference type="ChEBI" id="CHEBI:15378"/>
        <dbReference type="ChEBI" id="CHEBI:29999"/>
        <dbReference type="ChEBI" id="CHEBI:30616"/>
        <dbReference type="ChEBI" id="CHEBI:83421"/>
        <dbReference type="ChEBI" id="CHEBI:456216"/>
        <dbReference type="EC" id="2.7.11.1"/>
    </reaction>
</comment>
<dbReference type="PROSITE" id="PS50011">
    <property type="entry name" value="PROTEIN_KINASE_DOM"/>
    <property type="match status" value="1"/>
</dbReference>
<dbReference type="GO" id="GO:0000245">
    <property type="term" value="P:spliceosomal complex assembly"/>
    <property type="evidence" value="ECO:0007669"/>
    <property type="project" value="TreeGrafter"/>
</dbReference>
<sequence length="374" mass="41707">MDGILRRFERIYDVVESVEEYRPGGYHPVHLHDVFDHRYEIIAKVAYGQFSTVWLANDRELIHGYVALKILKADASKDSTELSMLLSLSESNIDHPGRRHVVELLDYFYHAGPNGSHLCLVLPAMVPDGQAMVTTGTPHDAGYIQLLSRQILLGLDFLHQSGIVHCDLQPANILVSIAGGISDDKFLQPPELTPVKWLGGVKQDDSAPRYLVPTQRRRGQLDNVPFSALVVKIGDLGGAQWVHQCDRIPVTPKALRAPELITRSSWDINIDIWALGCLIFELATNEPLFPLGMFGLTQDEIDKEHEGLISQLLDSSRCFTTHLADRLMGEFGADNLARLADFLLLVLSRSPKRPSAKQLLSTPFLANEVTITHQ</sequence>
<dbReference type="InterPro" id="IPR051334">
    <property type="entry name" value="SRPK"/>
</dbReference>
<dbReference type="GO" id="GO:0050684">
    <property type="term" value="P:regulation of mRNA processing"/>
    <property type="evidence" value="ECO:0007669"/>
    <property type="project" value="TreeGrafter"/>
</dbReference>
<evidence type="ECO:0000256" key="2">
    <source>
        <dbReference type="ARBA" id="ARBA00022527"/>
    </source>
</evidence>
<evidence type="ECO:0000256" key="6">
    <source>
        <dbReference type="ARBA" id="ARBA00022840"/>
    </source>
</evidence>
<dbReference type="SUPFAM" id="SSF56112">
    <property type="entry name" value="Protein kinase-like (PK-like)"/>
    <property type="match status" value="1"/>
</dbReference>
<accession>A0A1L9P628</accession>
<evidence type="ECO:0000313" key="11">
    <source>
        <dbReference type="Proteomes" id="UP000184073"/>
    </source>
</evidence>
<dbReference type="GeneID" id="63733544"/>
<evidence type="ECO:0000256" key="3">
    <source>
        <dbReference type="ARBA" id="ARBA00022679"/>
    </source>
</evidence>
<dbReference type="RefSeq" id="XP_040662738.1">
    <property type="nucleotide sequence ID" value="XM_040818033.1"/>
</dbReference>
<evidence type="ECO:0000256" key="5">
    <source>
        <dbReference type="ARBA" id="ARBA00022777"/>
    </source>
</evidence>
<keyword evidence="2" id="KW-0723">Serine/threonine-protein kinase</keyword>
<dbReference type="EMBL" id="KV878125">
    <property type="protein sequence ID" value="OJI96975.1"/>
    <property type="molecule type" value="Genomic_DNA"/>
</dbReference>
<comment type="catalytic activity">
    <reaction evidence="7">
        <text>L-threonyl-[protein] + ATP = O-phospho-L-threonyl-[protein] + ADP + H(+)</text>
        <dbReference type="Rhea" id="RHEA:46608"/>
        <dbReference type="Rhea" id="RHEA-COMP:11060"/>
        <dbReference type="Rhea" id="RHEA-COMP:11605"/>
        <dbReference type="ChEBI" id="CHEBI:15378"/>
        <dbReference type="ChEBI" id="CHEBI:30013"/>
        <dbReference type="ChEBI" id="CHEBI:30616"/>
        <dbReference type="ChEBI" id="CHEBI:61977"/>
        <dbReference type="ChEBI" id="CHEBI:456216"/>
        <dbReference type="EC" id="2.7.11.1"/>
    </reaction>
</comment>
<name>A0A1L9P628_ASPVE</name>